<sequence>MNEGQQANLMPVKLLLYNDYGIVRATDATSDSAEISMNVSNLPDGTYYLNVVVGSNAVIRRIVTIKH</sequence>
<dbReference type="RefSeq" id="WP_262435047.1">
    <property type="nucleotide sequence ID" value="NZ_JACRTF010000001.1"/>
</dbReference>
<reference evidence="1" key="1">
    <citation type="submission" date="2020-08" db="EMBL/GenBank/DDBJ databases">
        <title>Genome public.</title>
        <authorList>
            <person name="Liu C."/>
            <person name="Sun Q."/>
        </authorList>
    </citation>
    <scope>NUCLEOTIDE SEQUENCE</scope>
    <source>
        <strain evidence="1">N12</strain>
    </source>
</reference>
<keyword evidence="2" id="KW-1185">Reference proteome</keyword>
<gene>
    <name evidence="1" type="ORF">H8744_11925</name>
</gene>
<protein>
    <recommendedName>
        <fullName evidence="3">Secretion system C-terminal sorting domain-containing protein</fullName>
    </recommendedName>
</protein>
<evidence type="ECO:0000313" key="1">
    <source>
        <dbReference type="EMBL" id="MBC8593941.1"/>
    </source>
</evidence>
<dbReference type="AlphaFoldDB" id="A0A926IQK7"/>
<name>A0A926IQK7_9BACT</name>
<proteinExistence type="predicted"/>
<dbReference type="EMBL" id="JACRTF010000001">
    <property type="protein sequence ID" value="MBC8593941.1"/>
    <property type="molecule type" value="Genomic_DNA"/>
</dbReference>
<organism evidence="1 2">
    <name type="scientific">Jilunia laotingensis</name>
    <dbReference type="NCBI Taxonomy" id="2763675"/>
    <lineage>
        <taxon>Bacteria</taxon>
        <taxon>Pseudomonadati</taxon>
        <taxon>Bacteroidota</taxon>
        <taxon>Bacteroidia</taxon>
        <taxon>Bacteroidales</taxon>
        <taxon>Bacteroidaceae</taxon>
        <taxon>Jilunia</taxon>
    </lineage>
</organism>
<dbReference type="Proteomes" id="UP000651085">
    <property type="component" value="Unassembled WGS sequence"/>
</dbReference>
<accession>A0A926IQK7</accession>
<evidence type="ECO:0008006" key="3">
    <source>
        <dbReference type="Google" id="ProtNLM"/>
    </source>
</evidence>
<comment type="caution">
    <text evidence="1">The sequence shown here is derived from an EMBL/GenBank/DDBJ whole genome shotgun (WGS) entry which is preliminary data.</text>
</comment>
<evidence type="ECO:0000313" key="2">
    <source>
        <dbReference type="Proteomes" id="UP000651085"/>
    </source>
</evidence>